<name>A0A8A0RJZ3_9FIRM</name>
<protein>
    <submittedName>
        <fullName evidence="2">Uncharacterized protein</fullName>
    </submittedName>
</protein>
<keyword evidence="1" id="KW-1133">Transmembrane helix</keyword>
<evidence type="ECO:0000256" key="1">
    <source>
        <dbReference type="SAM" id="Phobius"/>
    </source>
</evidence>
<dbReference type="AlphaFoldDB" id="A0A8A0RJZ3"/>
<organism evidence="2 3">
    <name type="scientific">Koleobacter methoxysyntrophicus</name>
    <dbReference type="NCBI Taxonomy" id="2751313"/>
    <lineage>
        <taxon>Bacteria</taxon>
        <taxon>Bacillati</taxon>
        <taxon>Bacillota</taxon>
        <taxon>Clostridia</taxon>
        <taxon>Koleobacterales</taxon>
        <taxon>Koleobacteraceae</taxon>
        <taxon>Koleobacter</taxon>
    </lineage>
</organism>
<evidence type="ECO:0000313" key="3">
    <source>
        <dbReference type="Proteomes" id="UP000662904"/>
    </source>
</evidence>
<dbReference type="Proteomes" id="UP000662904">
    <property type="component" value="Chromosome"/>
</dbReference>
<keyword evidence="1" id="KW-0812">Transmembrane</keyword>
<accession>A0A8A0RJZ3</accession>
<evidence type="ECO:0000313" key="2">
    <source>
        <dbReference type="EMBL" id="QSQ08024.1"/>
    </source>
</evidence>
<reference evidence="2" key="1">
    <citation type="submission" date="2020-07" db="EMBL/GenBank/DDBJ databases">
        <title>Koleobacter methoxysyntrophicus gen. nov., sp. nov., a novel anaerobic bacterium isolated from deep subsurface oil field and proposal of Koleobacterales ord. nov. in the phylum Firmicutes.</title>
        <authorList>
            <person name="Sakamoto S."/>
            <person name="Tamaki H."/>
        </authorList>
    </citation>
    <scope>NUCLEOTIDE SEQUENCE</scope>
    <source>
        <strain evidence="2">NRmbB1</strain>
    </source>
</reference>
<keyword evidence="1" id="KW-0472">Membrane</keyword>
<feature type="transmembrane region" description="Helical" evidence="1">
    <location>
        <begin position="12"/>
        <end position="32"/>
    </location>
</feature>
<keyword evidence="3" id="KW-1185">Reference proteome</keyword>
<dbReference type="EMBL" id="CP059066">
    <property type="protein sequence ID" value="QSQ08024.1"/>
    <property type="molecule type" value="Genomic_DNA"/>
</dbReference>
<sequence length="54" mass="6557">MTVRMKCKICMRVLTSLNFLFDLVILIVNFKYGKIKRNLRKMKDNQVFIYNLKN</sequence>
<dbReference type="KEGG" id="kme:H0A61_00343"/>
<gene>
    <name evidence="2" type="ORF">H0A61_00343</name>
</gene>
<proteinExistence type="predicted"/>